<evidence type="ECO:0000256" key="2">
    <source>
        <dbReference type="ARBA" id="ARBA00004229"/>
    </source>
</evidence>
<comment type="pathway">
    <text evidence="3">Carbohydrate degradation; glycolysis; D-glyceraldehyde 3-phosphate and glycerone phosphate from D-glucose: step 4/4.</text>
</comment>
<dbReference type="FunFam" id="3.20.20.70:FF:000140">
    <property type="entry name" value="Fructose-bisphosphate aldolase"/>
    <property type="match status" value="1"/>
</dbReference>
<dbReference type="EMBL" id="JANCYW010000001">
    <property type="protein sequence ID" value="KAK4534312.1"/>
    <property type="molecule type" value="Genomic_DNA"/>
</dbReference>
<dbReference type="EC" id="4.1.2.13" evidence="5"/>
<keyword evidence="6" id="KW-0324">Glycolysis</keyword>
<dbReference type="InterPro" id="IPR000741">
    <property type="entry name" value="FBA_I"/>
</dbReference>
<dbReference type="Gene3D" id="3.20.20.70">
    <property type="entry name" value="Aldolase class I"/>
    <property type="match status" value="1"/>
</dbReference>
<evidence type="ECO:0000256" key="6">
    <source>
        <dbReference type="ARBA" id="ARBA00023152"/>
    </source>
</evidence>
<keyword evidence="10" id="KW-1185">Reference proteome</keyword>
<dbReference type="CDD" id="cd00948">
    <property type="entry name" value="FBP_aldolase_I_a"/>
    <property type="match status" value="1"/>
</dbReference>
<proteinExistence type="inferred from homology"/>
<dbReference type="GO" id="GO:0009507">
    <property type="term" value="C:chloroplast"/>
    <property type="evidence" value="ECO:0007669"/>
    <property type="project" value="UniProtKB-SubCell"/>
</dbReference>
<dbReference type="GO" id="GO:0006096">
    <property type="term" value="P:glycolytic process"/>
    <property type="evidence" value="ECO:0007669"/>
    <property type="project" value="UniProtKB-KW"/>
</dbReference>
<dbReference type="NCBIfam" id="NF033379">
    <property type="entry name" value="FrucBisAld_I"/>
    <property type="match status" value="1"/>
</dbReference>
<evidence type="ECO:0000313" key="9">
    <source>
        <dbReference type="EMBL" id="KAK4534312.1"/>
    </source>
</evidence>
<comment type="catalytic activity">
    <reaction evidence="1">
        <text>beta-D-fructose 1,6-bisphosphate = D-glyceraldehyde 3-phosphate + dihydroxyacetone phosphate</text>
        <dbReference type="Rhea" id="RHEA:14729"/>
        <dbReference type="ChEBI" id="CHEBI:32966"/>
        <dbReference type="ChEBI" id="CHEBI:57642"/>
        <dbReference type="ChEBI" id="CHEBI:59776"/>
        <dbReference type="EC" id="4.1.2.13"/>
    </reaction>
</comment>
<dbReference type="AlphaFoldDB" id="A0AAV9IPN1"/>
<dbReference type="Pfam" id="PF00274">
    <property type="entry name" value="Glycolytic"/>
    <property type="match status" value="1"/>
</dbReference>
<accession>A0AAV9IPN1</accession>
<dbReference type="Proteomes" id="UP001301350">
    <property type="component" value="Unassembled WGS sequence"/>
</dbReference>
<dbReference type="PANTHER" id="PTHR11627">
    <property type="entry name" value="FRUCTOSE-BISPHOSPHATE ALDOLASE"/>
    <property type="match status" value="1"/>
</dbReference>
<dbReference type="GO" id="GO:0004332">
    <property type="term" value="F:fructose-bisphosphate aldolase activity"/>
    <property type="evidence" value="ECO:0007669"/>
    <property type="project" value="UniProtKB-EC"/>
</dbReference>
<dbReference type="SUPFAM" id="SSF51569">
    <property type="entry name" value="Aldolase"/>
    <property type="match status" value="1"/>
</dbReference>
<reference evidence="9 10" key="1">
    <citation type="submission" date="2022-07" db="EMBL/GenBank/DDBJ databases">
        <title>Genome-wide signatures of adaptation to extreme environments.</title>
        <authorList>
            <person name="Cho C.H."/>
            <person name="Yoon H.S."/>
        </authorList>
    </citation>
    <scope>NUCLEOTIDE SEQUENCE [LARGE SCALE GENOMIC DNA]</scope>
    <source>
        <strain evidence="9 10">DBV 063 E5</strain>
    </source>
</reference>
<evidence type="ECO:0000256" key="4">
    <source>
        <dbReference type="ARBA" id="ARBA00010387"/>
    </source>
</evidence>
<comment type="similarity">
    <text evidence="4">Belongs to the class I fructose-bisphosphate aldolase family.</text>
</comment>
<organism evidence="9 10">
    <name type="scientific">Cyanidium caldarium</name>
    <name type="common">Red alga</name>
    <dbReference type="NCBI Taxonomy" id="2771"/>
    <lineage>
        <taxon>Eukaryota</taxon>
        <taxon>Rhodophyta</taxon>
        <taxon>Bangiophyceae</taxon>
        <taxon>Cyanidiales</taxon>
        <taxon>Cyanidiaceae</taxon>
        <taxon>Cyanidium</taxon>
    </lineage>
</organism>
<dbReference type="InterPro" id="IPR013785">
    <property type="entry name" value="Aldolase_TIM"/>
</dbReference>
<evidence type="ECO:0000256" key="8">
    <source>
        <dbReference type="SAM" id="MobiDB-lite"/>
    </source>
</evidence>
<comment type="caution">
    <text evidence="9">The sequence shown here is derived from an EMBL/GenBank/DDBJ whole genome shotgun (WGS) entry which is preliminary data.</text>
</comment>
<evidence type="ECO:0000256" key="5">
    <source>
        <dbReference type="ARBA" id="ARBA00013068"/>
    </source>
</evidence>
<evidence type="ECO:0000256" key="1">
    <source>
        <dbReference type="ARBA" id="ARBA00000441"/>
    </source>
</evidence>
<feature type="compositionally biased region" description="Polar residues" evidence="8">
    <location>
        <begin position="386"/>
        <end position="396"/>
    </location>
</feature>
<feature type="region of interest" description="Disordered" evidence="8">
    <location>
        <begin position="384"/>
        <end position="412"/>
    </location>
</feature>
<comment type="subcellular location">
    <subcellularLocation>
        <location evidence="2">Plastid</location>
        <location evidence="2">Chloroplast</location>
    </subcellularLocation>
</comment>
<evidence type="ECO:0000256" key="7">
    <source>
        <dbReference type="ARBA" id="ARBA00023239"/>
    </source>
</evidence>
<evidence type="ECO:0000313" key="10">
    <source>
        <dbReference type="Proteomes" id="UP001301350"/>
    </source>
</evidence>
<gene>
    <name evidence="9" type="ORF">CDCA_CDCA01G0337</name>
</gene>
<protein>
    <recommendedName>
        <fullName evidence="5">fructose-bisphosphate aldolase</fullName>
        <ecNumber evidence="5">4.1.2.13</ecNumber>
    </recommendedName>
</protein>
<keyword evidence="7" id="KW-0456">Lyase</keyword>
<name>A0AAV9IPN1_CYACA</name>
<evidence type="ECO:0000256" key="3">
    <source>
        <dbReference type="ARBA" id="ARBA00004714"/>
    </source>
</evidence>
<sequence length="412" mass="44645">MPMTAFVVSGVSASFVPGRGQRVAAATSMRSPLPLRRRAVAAPLQLRMRDWGVRAGGVERFADALVETANKIASPGRGILAVDESTKTIGKRLAGIGVENSEANRQAYRELLFTCEGLGQFISGAILFEETLYQSTRDGRQFVNTLNQIGVIPGIKVDKGLAPLGGALPHETWCTGLDGLSERAAAYYQQGARFAKWRAVLQIVPGGPSRQAIVENCYGLARYARTVQDQGLVPIIEPELLLDGDHTIERCAEVQEEIYSTLYQICQTQGVFLEGTLLKPAMTLPGADCKNRVSPDRIAELTVRTLERGVPAAVPGIMFLSGGMTEEEATINLNALNTRKRKGPWALSFSYGRALQQSCLKTWMGKPENVPAAQQALLARARANGKAQQGQYTPGSEPTLDRTGTFEAGYKY</sequence>